<dbReference type="InterPro" id="IPR036875">
    <property type="entry name" value="Znf_CCHC_sf"/>
</dbReference>
<dbReference type="Proteomes" id="UP000230750">
    <property type="component" value="Unassembled WGS sequence"/>
</dbReference>
<dbReference type="GO" id="GO:0008270">
    <property type="term" value="F:zinc ion binding"/>
    <property type="evidence" value="ECO:0007669"/>
    <property type="project" value="UniProtKB-KW"/>
</dbReference>
<reference evidence="4 5" key="1">
    <citation type="journal article" date="2017" name="PLoS Biol.">
        <title>The sea cucumber genome provides insights into morphological evolution and visceral regeneration.</title>
        <authorList>
            <person name="Zhang X."/>
            <person name="Sun L."/>
            <person name="Yuan J."/>
            <person name="Sun Y."/>
            <person name="Gao Y."/>
            <person name="Zhang L."/>
            <person name="Li S."/>
            <person name="Dai H."/>
            <person name="Hamel J.F."/>
            <person name="Liu C."/>
            <person name="Yu Y."/>
            <person name="Liu S."/>
            <person name="Lin W."/>
            <person name="Guo K."/>
            <person name="Jin S."/>
            <person name="Xu P."/>
            <person name="Storey K.B."/>
            <person name="Huan P."/>
            <person name="Zhang T."/>
            <person name="Zhou Y."/>
            <person name="Zhang J."/>
            <person name="Lin C."/>
            <person name="Li X."/>
            <person name="Xing L."/>
            <person name="Huo D."/>
            <person name="Sun M."/>
            <person name="Wang L."/>
            <person name="Mercier A."/>
            <person name="Li F."/>
            <person name="Yang H."/>
            <person name="Xiang J."/>
        </authorList>
    </citation>
    <scope>NUCLEOTIDE SEQUENCE [LARGE SCALE GENOMIC DNA]</scope>
    <source>
        <strain evidence="4">Shaxun</strain>
        <tissue evidence="4">Muscle</tissue>
    </source>
</reference>
<evidence type="ECO:0000256" key="1">
    <source>
        <dbReference type="PROSITE-ProRule" id="PRU00047"/>
    </source>
</evidence>
<protein>
    <recommendedName>
        <fullName evidence="3">CCHC-type domain-containing protein</fullName>
    </recommendedName>
</protein>
<dbReference type="PANTHER" id="PTHR46888">
    <property type="entry name" value="ZINC KNUCKLE DOMAINCONTAINING PROTEIN-RELATED"/>
    <property type="match status" value="1"/>
</dbReference>
<dbReference type="OrthoDB" id="6119297at2759"/>
<feature type="domain" description="CCHC-type" evidence="3">
    <location>
        <begin position="39"/>
        <end position="55"/>
    </location>
</feature>
<comment type="caution">
    <text evidence="4">The sequence shown here is derived from an EMBL/GenBank/DDBJ whole genome shotgun (WGS) entry which is preliminary data.</text>
</comment>
<proteinExistence type="predicted"/>
<keyword evidence="5" id="KW-1185">Reference proteome</keyword>
<keyword evidence="1" id="KW-0863">Zinc-finger</keyword>
<dbReference type="SMART" id="SM00343">
    <property type="entry name" value="ZnF_C2HC"/>
    <property type="match status" value="1"/>
</dbReference>
<keyword evidence="1" id="KW-0862">Zinc</keyword>
<dbReference type="Gene3D" id="4.10.60.10">
    <property type="entry name" value="Zinc finger, CCHC-type"/>
    <property type="match status" value="1"/>
</dbReference>
<name>A0A2G8KFE9_STIJA</name>
<organism evidence="4 5">
    <name type="scientific">Stichopus japonicus</name>
    <name type="common">Sea cucumber</name>
    <dbReference type="NCBI Taxonomy" id="307972"/>
    <lineage>
        <taxon>Eukaryota</taxon>
        <taxon>Metazoa</taxon>
        <taxon>Echinodermata</taxon>
        <taxon>Eleutherozoa</taxon>
        <taxon>Echinozoa</taxon>
        <taxon>Holothuroidea</taxon>
        <taxon>Aspidochirotacea</taxon>
        <taxon>Aspidochirotida</taxon>
        <taxon>Stichopodidae</taxon>
        <taxon>Apostichopus</taxon>
    </lineage>
</organism>
<evidence type="ECO:0000259" key="3">
    <source>
        <dbReference type="PROSITE" id="PS50158"/>
    </source>
</evidence>
<dbReference type="GO" id="GO:0003676">
    <property type="term" value="F:nucleic acid binding"/>
    <property type="evidence" value="ECO:0007669"/>
    <property type="project" value="InterPro"/>
</dbReference>
<dbReference type="SUPFAM" id="SSF57756">
    <property type="entry name" value="Retrovirus zinc finger-like domains"/>
    <property type="match status" value="1"/>
</dbReference>
<feature type="region of interest" description="Disordered" evidence="2">
    <location>
        <begin position="1"/>
        <end position="28"/>
    </location>
</feature>
<dbReference type="InterPro" id="IPR001878">
    <property type="entry name" value="Znf_CCHC"/>
</dbReference>
<dbReference type="Pfam" id="PF00098">
    <property type="entry name" value="zf-CCHC"/>
    <property type="match status" value="1"/>
</dbReference>
<evidence type="ECO:0000313" key="5">
    <source>
        <dbReference type="Proteomes" id="UP000230750"/>
    </source>
</evidence>
<gene>
    <name evidence="4" type="ORF">BSL78_16433</name>
</gene>
<keyword evidence="1" id="KW-0479">Metal-binding</keyword>
<dbReference type="PANTHER" id="PTHR46888:SF1">
    <property type="entry name" value="RIBONUCLEASE H"/>
    <property type="match status" value="1"/>
</dbReference>
<accession>A0A2G8KFE9</accession>
<sequence>MSTPGVNSGTRKVLKKESSHNLQFEQQVDKGKEWNKNKKCYNCSDVGHVSRDCKKHRGTYASKGRSYDRGAGLSEGSDSKAEVKERAAACQTDSELLVGEDNVKHGLPKVSVLRDTGCTTVVARRKFVDPSKFTGANKRCVLLDGTVRDVSVAVIAVDTPFYQGEVEALVMESPLYDLILGNINGVRNHRTQTRIGIPLNLKVVVRIQVL</sequence>
<dbReference type="EMBL" id="MRZV01000627">
    <property type="protein sequence ID" value="PIK46695.1"/>
    <property type="molecule type" value="Genomic_DNA"/>
</dbReference>
<evidence type="ECO:0000256" key="2">
    <source>
        <dbReference type="SAM" id="MobiDB-lite"/>
    </source>
</evidence>
<dbReference type="PROSITE" id="PS50158">
    <property type="entry name" value="ZF_CCHC"/>
    <property type="match status" value="1"/>
</dbReference>
<feature type="compositionally biased region" description="Polar residues" evidence="2">
    <location>
        <begin position="1"/>
        <end position="10"/>
    </location>
</feature>
<dbReference type="AlphaFoldDB" id="A0A2G8KFE9"/>
<evidence type="ECO:0000313" key="4">
    <source>
        <dbReference type="EMBL" id="PIK46695.1"/>
    </source>
</evidence>